<evidence type="ECO:0000256" key="1">
    <source>
        <dbReference type="SAM" id="Phobius"/>
    </source>
</evidence>
<dbReference type="eggNOG" id="ENOG5033JJT">
    <property type="taxonomic scope" value="Bacteria"/>
</dbReference>
<dbReference type="AlphaFoldDB" id="A0A097R5U6"/>
<evidence type="ECO:0000313" key="3">
    <source>
        <dbReference type="Proteomes" id="UP000029986"/>
    </source>
</evidence>
<evidence type="ECO:0008006" key="4">
    <source>
        <dbReference type="Google" id="ProtNLM"/>
    </source>
</evidence>
<dbReference type="KEGG" id="hav:AT03_17945"/>
<gene>
    <name evidence="2" type="ORF">AT03_17945</name>
</gene>
<name>A0A097R5U6_HAFAL</name>
<keyword evidence="1" id="KW-0812">Transmembrane</keyword>
<feature type="transmembrane region" description="Helical" evidence="1">
    <location>
        <begin position="9"/>
        <end position="27"/>
    </location>
</feature>
<dbReference type="RefSeq" id="WP_025800314.1">
    <property type="nucleotide sequence ID" value="NZ_CP009706.1"/>
</dbReference>
<organism evidence="2 3">
    <name type="scientific">Hafnia alvei FB1</name>
    <dbReference type="NCBI Taxonomy" id="1453496"/>
    <lineage>
        <taxon>Bacteria</taxon>
        <taxon>Pseudomonadati</taxon>
        <taxon>Pseudomonadota</taxon>
        <taxon>Gammaproteobacteria</taxon>
        <taxon>Enterobacterales</taxon>
        <taxon>Hafniaceae</taxon>
        <taxon>Hafnia</taxon>
    </lineage>
</organism>
<dbReference type="OrthoDB" id="6555746at2"/>
<sequence length="99" mass="11171">MELNSFHRLYDWITWITSSISVGVGVMTWNEKLGMAGLVLGVLSGWRAWVHRARVEKAQEKRNALIEQILTLAESRDLTDVERLELKQLKAGMGDEGGC</sequence>
<keyword evidence="3" id="KW-1185">Reference proteome</keyword>
<dbReference type="HOGENOM" id="CLU_185136_0_0_6"/>
<reference evidence="2 3" key="1">
    <citation type="journal article" date="2014" name="Gut Pathog.">
        <title>Gene clusters of Hafnia alvei strain FB1 important in survival and pathogenesis: a draft genome perspective.</title>
        <authorList>
            <person name="Tan J.Y."/>
            <person name="Yin W.F."/>
            <person name="Chan K.G."/>
        </authorList>
    </citation>
    <scope>NUCLEOTIDE SEQUENCE [LARGE SCALE GENOMIC DNA]</scope>
    <source>
        <strain evidence="2 3">FB1</strain>
    </source>
</reference>
<proteinExistence type="predicted"/>
<evidence type="ECO:0000313" key="2">
    <source>
        <dbReference type="EMBL" id="AIU74092.1"/>
    </source>
</evidence>
<dbReference type="Proteomes" id="UP000029986">
    <property type="component" value="Chromosome"/>
</dbReference>
<dbReference type="PATRIC" id="fig|1453496.5.peg.3689"/>
<keyword evidence="1" id="KW-0472">Membrane</keyword>
<keyword evidence="1" id="KW-1133">Transmembrane helix</keyword>
<accession>A0A097R5U6</accession>
<dbReference type="EMBL" id="CP009706">
    <property type="protein sequence ID" value="AIU74092.1"/>
    <property type="molecule type" value="Genomic_DNA"/>
</dbReference>
<protein>
    <recommendedName>
        <fullName evidence="4">Phage tail protein</fullName>
    </recommendedName>
</protein>
<feature type="transmembrane region" description="Helical" evidence="1">
    <location>
        <begin position="33"/>
        <end position="50"/>
    </location>
</feature>